<evidence type="ECO:0000313" key="1">
    <source>
        <dbReference type="EMBL" id="AAZ28824.1"/>
    </source>
</evidence>
<evidence type="ECO:0000313" key="2">
    <source>
        <dbReference type="Proteomes" id="UP000000547"/>
    </source>
</evidence>
<gene>
    <name evidence="1" type="ordered locus">CPS_0376</name>
</gene>
<organism evidence="1 2">
    <name type="scientific">Colwellia psychrerythraea (strain 34H / ATCC BAA-681)</name>
    <name type="common">Vibrio psychroerythus</name>
    <dbReference type="NCBI Taxonomy" id="167879"/>
    <lineage>
        <taxon>Bacteria</taxon>
        <taxon>Pseudomonadati</taxon>
        <taxon>Pseudomonadota</taxon>
        <taxon>Gammaproteobacteria</taxon>
        <taxon>Alteromonadales</taxon>
        <taxon>Colwelliaceae</taxon>
        <taxon>Colwellia</taxon>
    </lineage>
</organism>
<dbReference type="AlphaFoldDB" id="Q489Y0"/>
<name>Q489Y0_COLP3</name>
<proteinExistence type="predicted"/>
<dbReference type="EMBL" id="CP000083">
    <property type="protein sequence ID" value="AAZ28824.1"/>
    <property type="molecule type" value="Genomic_DNA"/>
</dbReference>
<accession>Q489Y0</accession>
<sequence length="125" mass="14523">MFLTFSYITLDALARMEWLGNSPYKVFQRAKLSGIKNKNQCLSHYWDSYKECSGKFCDYKSITYVAICLRGSRGDKEAFCKGSGHSYFNQEYLDLNQKVGFCKLLGIDDDRCLKMNKPLRSYCED</sequence>
<dbReference type="KEGG" id="cps:CPS_0376"/>
<dbReference type="Proteomes" id="UP000000547">
    <property type="component" value="Chromosome"/>
</dbReference>
<reference evidence="1" key="1">
    <citation type="journal article" date="2005" name="Proc. Natl. Acad. Sci. U.S.A.">
        <title>The psychrophilic lifestyle as revealed by the genome sequence of Colwellia psychrerythraea 34H through genomic and proteomic analyses.</title>
        <authorList>
            <person name="Methe B.A."/>
            <person name="Nelson K.E."/>
            <person name="Deming J.W."/>
            <person name="Momen B."/>
            <person name="Melamud E."/>
            <person name="Zhang X."/>
            <person name="Moult J."/>
            <person name="Madupu R."/>
            <person name="Nelson W.C."/>
            <person name="Dodson R.J."/>
            <person name="Brinkac L.M."/>
            <person name="Daugherty S.C."/>
            <person name="Durkin A.S."/>
            <person name="DeBoy R.T."/>
            <person name="Kolonay J.F."/>
            <person name="Sullivan S.A."/>
            <person name="Zhou L."/>
            <person name="Davidsen T.M."/>
            <person name="Wu M."/>
            <person name="Huston A.L."/>
            <person name="Lewis M."/>
            <person name="Weaver B."/>
            <person name="Weidman J.F."/>
            <person name="Khouri H."/>
            <person name="Utterback T.R."/>
            <person name="Feldblyum T.V."/>
            <person name="Fraser C.M."/>
        </authorList>
    </citation>
    <scope>NUCLEOTIDE SEQUENCE [LARGE SCALE GENOMIC DNA]</scope>
    <source>
        <strain evidence="1">34H</strain>
    </source>
</reference>
<dbReference type="HOGENOM" id="CLU_1988839_0_0_6"/>
<protein>
    <submittedName>
        <fullName evidence="1">Uncharacterized protein</fullName>
    </submittedName>
</protein>